<dbReference type="EMBL" id="QNGE01000289">
    <property type="protein sequence ID" value="KAA3681074.1"/>
    <property type="molecule type" value="Genomic_DNA"/>
</dbReference>
<protein>
    <submittedName>
        <fullName evidence="1">Uncharacterized protein</fullName>
    </submittedName>
</protein>
<dbReference type="PANTHER" id="PTHR43434:SF22">
    <property type="entry name" value="PHOSPHOGLYCOLATE PHOSPHATASE"/>
    <property type="match status" value="1"/>
</dbReference>
<dbReference type="PANTHER" id="PTHR43434">
    <property type="entry name" value="PHOSPHOGLYCOLATE PHOSPHATASE"/>
    <property type="match status" value="1"/>
</dbReference>
<reference evidence="1 2" key="1">
    <citation type="journal article" date="2019" name="Gigascience">
        <title>Whole-genome sequence of the oriental lung fluke Paragonimus westermani.</title>
        <authorList>
            <person name="Oey H."/>
            <person name="Zakrzewski M."/>
            <person name="Narain K."/>
            <person name="Devi K.R."/>
            <person name="Agatsuma T."/>
            <person name="Nawaratna S."/>
            <person name="Gobert G.N."/>
            <person name="Jones M.K."/>
            <person name="Ragan M.A."/>
            <person name="McManus D.P."/>
            <person name="Krause L."/>
        </authorList>
    </citation>
    <scope>NUCLEOTIDE SEQUENCE [LARGE SCALE GENOMIC DNA]</scope>
    <source>
        <strain evidence="1 2">IND2009</strain>
    </source>
</reference>
<dbReference type="SUPFAM" id="SSF56784">
    <property type="entry name" value="HAD-like"/>
    <property type="match status" value="1"/>
</dbReference>
<dbReference type="InterPro" id="IPR050155">
    <property type="entry name" value="HAD-like_hydrolase_sf"/>
</dbReference>
<name>A0A5J4NZV7_9TREM</name>
<evidence type="ECO:0000313" key="2">
    <source>
        <dbReference type="Proteomes" id="UP000324629"/>
    </source>
</evidence>
<dbReference type="InterPro" id="IPR023214">
    <property type="entry name" value="HAD_sf"/>
</dbReference>
<keyword evidence="2" id="KW-1185">Reference proteome</keyword>
<gene>
    <name evidence="1" type="ORF">DEA37_0005886</name>
</gene>
<dbReference type="Pfam" id="PF00702">
    <property type="entry name" value="Hydrolase"/>
    <property type="match status" value="1"/>
</dbReference>
<proteinExistence type="predicted"/>
<dbReference type="InterPro" id="IPR036412">
    <property type="entry name" value="HAD-like_sf"/>
</dbReference>
<comment type="caution">
    <text evidence="1">The sequence shown here is derived from an EMBL/GenBank/DDBJ whole genome shotgun (WGS) entry which is preliminary data.</text>
</comment>
<accession>A0A5J4NZV7</accession>
<dbReference type="GO" id="GO:0006281">
    <property type="term" value="P:DNA repair"/>
    <property type="evidence" value="ECO:0007669"/>
    <property type="project" value="TreeGrafter"/>
</dbReference>
<dbReference type="Proteomes" id="UP000324629">
    <property type="component" value="Unassembled WGS sequence"/>
</dbReference>
<evidence type="ECO:0000313" key="1">
    <source>
        <dbReference type="EMBL" id="KAA3681074.1"/>
    </source>
</evidence>
<dbReference type="AlphaFoldDB" id="A0A5J4NZV7"/>
<dbReference type="GO" id="GO:0008967">
    <property type="term" value="F:phosphoglycolate phosphatase activity"/>
    <property type="evidence" value="ECO:0007669"/>
    <property type="project" value="TreeGrafter"/>
</dbReference>
<sequence>MWRKTINAFSRKSAYICDFVASISNTRGTIYYDSFITARESSWNIRKHNINHNLLLNRLISNNHPAYKAVVFDKDGTLICFDTMWIPWAKYVAHRCVDSTSFRIIHSLSKALNVELREQIFSILGVCAQDSKTHPGLLAEGTTAQILEAISNMLISQGVPAKKAQQLTSRYINEHTVTPDHISPLHNLKELFTILRQHNIRIAVCTSDSRLGLL</sequence>
<dbReference type="Gene3D" id="3.40.50.1000">
    <property type="entry name" value="HAD superfamily/HAD-like"/>
    <property type="match status" value="1"/>
</dbReference>
<organism evidence="1 2">
    <name type="scientific">Paragonimus westermani</name>
    <dbReference type="NCBI Taxonomy" id="34504"/>
    <lineage>
        <taxon>Eukaryota</taxon>
        <taxon>Metazoa</taxon>
        <taxon>Spiralia</taxon>
        <taxon>Lophotrochozoa</taxon>
        <taxon>Platyhelminthes</taxon>
        <taxon>Trematoda</taxon>
        <taxon>Digenea</taxon>
        <taxon>Plagiorchiida</taxon>
        <taxon>Troglotremata</taxon>
        <taxon>Troglotrematidae</taxon>
        <taxon>Paragonimus</taxon>
    </lineage>
</organism>